<accession>A0ACC1RHM9</accession>
<reference evidence="1" key="1">
    <citation type="submission" date="2022-08" db="EMBL/GenBank/DDBJ databases">
        <title>Genome Sequence of Fusarium decemcellulare.</title>
        <authorList>
            <person name="Buettner E."/>
        </authorList>
    </citation>
    <scope>NUCLEOTIDE SEQUENCE</scope>
    <source>
        <strain evidence="1">Babe19</strain>
    </source>
</reference>
<evidence type="ECO:0000313" key="1">
    <source>
        <dbReference type="EMBL" id="KAJ3517337.1"/>
    </source>
</evidence>
<comment type="caution">
    <text evidence="1">The sequence shown here is derived from an EMBL/GenBank/DDBJ whole genome shotgun (WGS) entry which is preliminary data.</text>
</comment>
<dbReference type="Proteomes" id="UP001148629">
    <property type="component" value="Unassembled WGS sequence"/>
</dbReference>
<sequence>MGGQSKPEIRLHRKDNAEAFQRAHDIAVPAFRCDPLFAWIFVEDGDDDKRQQRLRVFLKPVVCSGPICGGYILDANDWSSMMVISEPGQDYDGLWTVLKCGAIPATLSGGLKPTHRLLIQYLKSVDKVKLQVLPKSRIRDCFYILLAATTEDHRRQGLLSAQTQYLQDQARKVGRPVWLEATSRYSMSQFLRHGFELVEDIRVGKGKVNAEGKKEPGGDGVLIGCMIWWPEGVRETFEEKG</sequence>
<protein>
    <submittedName>
        <fullName evidence="1">Uncharacterized protein</fullName>
    </submittedName>
</protein>
<organism evidence="1 2">
    <name type="scientific">Fusarium decemcellulare</name>
    <dbReference type="NCBI Taxonomy" id="57161"/>
    <lineage>
        <taxon>Eukaryota</taxon>
        <taxon>Fungi</taxon>
        <taxon>Dikarya</taxon>
        <taxon>Ascomycota</taxon>
        <taxon>Pezizomycotina</taxon>
        <taxon>Sordariomycetes</taxon>
        <taxon>Hypocreomycetidae</taxon>
        <taxon>Hypocreales</taxon>
        <taxon>Nectriaceae</taxon>
        <taxon>Fusarium</taxon>
        <taxon>Fusarium decemcellulare species complex</taxon>
    </lineage>
</organism>
<name>A0ACC1RHM9_9HYPO</name>
<dbReference type="EMBL" id="JANRMS010003580">
    <property type="protein sequence ID" value="KAJ3517337.1"/>
    <property type="molecule type" value="Genomic_DNA"/>
</dbReference>
<evidence type="ECO:0000313" key="2">
    <source>
        <dbReference type="Proteomes" id="UP001148629"/>
    </source>
</evidence>
<keyword evidence="2" id="KW-1185">Reference proteome</keyword>
<gene>
    <name evidence="1" type="ORF">NM208_g14717</name>
</gene>
<proteinExistence type="predicted"/>